<dbReference type="EMBL" id="CM043021">
    <property type="protein sequence ID" value="KAI4457500.1"/>
    <property type="molecule type" value="Genomic_DNA"/>
</dbReference>
<keyword evidence="2" id="KW-1185">Reference proteome</keyword>
<evidence type="ECO:0000313" key="2">
    <source>
        <dbReference type="Proteomes" id="UP001056778"/>
    </source>
</evidence>
<gene>
    <name evidence="1" type="ORF">MML48_7g00012254</name>
</gene>
<dbReference type="Proteomes" id="UP001056778">
    <property type="component" value="Chromosome 7"/>
</dbReference>
<accession>A0ACB9SS78</accession>
<protein>
    <submittedName>
        <fullName evidence="1">Fatty acid synthase</fullName>
    </submittedName>
</protein>
<proteinExistence type="predicted"/>
<name>A0ACB9SS78_HOLOL</name>
<organism evidence="1 2">
    <name type="scientific">Holotrichia oblita</name>
    <name type="common">Chafer beetle</name>
    <dbReference type="NCBI Taxonomy" id="644536"/>
    <lineage>
        <taxon>Eukaryota</taxon>
        <taxon>Metazoa</taxon>
        <taxon>Ecdysozoa</taxon>
        <taxon>Arthropoda</taxon>
        <taxon>Hexapoda</taxon>
        <taxon>Insecta</taxon>
        <taxon>Pterygota</taxon>
        <taxon>Neoptera</taxon>
        <taxon>Endopterygota</taxon>
        <taxon>Coleoptera</taxon>
        <taxon>Polyphaga</taxon>
        <taxon>Scarabaeiformia</taxon>
        <taxon>Scarabaeidae</taxon>
        <taxon>Melolonthinae</taxon>
        <taxon>Holotrichia</taxon>
    </lineage>
</organism>
<evidence type="ECO:0000313" key="1">
    <source>
        <dbReference type="EMBL" id="KAI4457500.1"/>
    </source>
</evidence>
<sequence length="2166" mass="241277">MDAEDIVISGVGGFFPKSQNFQEFKDRLFSNEILLGSRWKEGERGVSNKLGVFEDADKFDTAFFGIHRNQATYMDPMQRLLLERTFEALVDAGVNPQVIRGKKIGVYMAAGIGENDNLFYESVVSGFGVTGHSRAMMSNRISYWLDLKGPSCTYDSNWVGGIEVLSLAVDAIRHGRCESAIIGSANLSLNAELSWLYKDMGLISDDGSTKAFDIDACGYARADGVIIMYLQRACEANRAYASVIHAATIYDGVRDSPILGIEQSGMTEFIDKFYKDCKVDPGSVSYVETFGCGVKERDEIELNSIESVYCKNRREPLLIGAMKPQTGHAEASDNLMTIAKVIVAFESQKIPATLQYKTPNPNIKGLFNGNLKVVTENLPWTGDLAAVHGVGITSSYAHVLLKANPKQKEIVEDDLPKLLIASTRTEAGIQKILKTFQTDPNIDRDYISLSHTFFSKAIPGHLYRGYTILDKTDAPKEEFEHYQGNKRPIWFIFSGMGSQWVGMAKELMKLPIFAESIMKCHRILQPKGIDLLNVITTDDPKIFDSILHAFVGIAAVQIALTDILRALGVVPDGILGHSVGELGCSYADECLTAEQMILCSYSRGRASLEAPLVKGMMAAVGMGYTEAKDKLPPTIEIACHNSKDNCTLSGPTEDMEKYVKELQDQGVFARLVNVSNIAYHSRYIKPAAPKLLEYLRQIIPDPKLRSSKWVSSSVPEDKKETDAARYCSAEYHTNNLLGSVLFEEGTRSIPDDAIAIEIAPHGLLQAILKRSLKSGCTNIPLTQRGNKNPIQFLMTAIGKMYNAGIDVNVNAIYPKLEYPISKGTATLTPLVHWEHSEKWRIGIEDKMNYQVSIKDVYIMLNSEEFRHCAGHELDDKCIFPFSSYLDVIIEIVSYGLDAPPTEVVFENIQIKNLLVVPKIGSVSIHAMVQKGSGDFEILCGEVLLVTGRVFIPEAKANHRSNIMDIDMGETLELSSKDVYSEFSHRGHKYASDFKWIKSITMGKEGQKSVVSCGGSWQMLLESMLQQYFFKAGEKHQNVLTPSYILKIVLNLDKMPAQTQPTTDVQVNYNYYTRIVECEPIQVVGIQSKDLVDSAKPINLNESDFVPFTRSKADNIDVVLSNSIQIALNNFEIPDIKNIIVTEIETENPSFSENMKTILSKNIDINCNFYQTTENKFAIISSKSPVLVLCNSTPSEHLLKVIFSTHAFALVRSSKSILSSESVVQIADFQVQDVHYSLIKKSSKTECNVVYVKSDVVSAKDLGKDSLAWLQELKSKVTGSKPVLLVVPVVPLEGINNFAFALRSVLEFRNVRCIFALEKNISLAENRDLMKDILERDLYVSVLKDGSYGSYLPIPIDFLHNIPKRTPGASTLISNKNLQYIGINVNDETLTREKHEVGLGNIDYAGVDENNEVVVGLAKMDTDTCDLVPDPILHWKLSQRWSIEDGCSIPHAYTSAYYILVYRAKVEHGDTVLIHNGCSAMGMALISVALSYGCTIFTTIATNEQKGLIRKRFPSIVERNILSNQNSSFELRLLFATGGQGAHIIVNTLSKSLLSCSVRCLADRGRFIQLGKFDIKEHYSIGMSVFLRNTSFAVVVPENIFELPDEDKEFLRDLVQKGLDTYYVRALPRQIQTEVCLKSIIEKLIDKDNIGKILVKVQPDMGVNYLNPDRPNQFVCDSKSSYLIYGGASEIWTDLVEWLVFRGARKVIVASDCQAQLPHLTRRLDLLRRLYNAKIHCVSGKIQTKEHAAEFLTEVRKIGPLDALFVLPLKTQQLKQSDIKPVQYLDMALKNMSPKTLFVNLLSGAFGINQNRSDSDFKAYNIEWPETVEFGEVLSALDDILSLKIKHVIIKSTKVSDIMQETTQALYKKLTLMLPASSEDLLEQYRSSSAKPKFKQVLTLGPRRIREVPPVFVIPGLYNTKTIYESCFPLLHPTFVAELPNTTAPLDSLAKDLAEEIMTIFPKGPYNVVGISWGGALLIEIGKILQQRASTQLTFIDSAPDTIATTISHLGESVNIEVNALLNLLNITSAEVLTSMTNAANFDSRLNIALAQYKGDKEDEKDLREALKLLISRINSITSYSPSDQLLTGQIYLIRPTGSNKYDDCGLSKVSFIGFLGTIDVKLIFYLLLQYARQKVKIDVVEGDHLSMLSSSLVTDIINDNIMIRNK</sequence>
<reference evidence="1" key="1">
    <citation type="submission" date="2022-04" db="EMBL/GenBank/DDBJ databases">
        <title>Chromosome-scale genome assembly of Holotrichia oblita Faldermann.</title>
        <authorList>
            <person name="Rongchong L."/>
        </authorList>
    </citation>
    <scope>NUCLEOTIDE SEQUENCE</scope>
    <source>
        <strain evidence="1">81SQS9</strain>
    </source>
</reference>
<comment type="caution">
    <text evidence="1">The sequence shown here is derived from an EMBL/GenBank/DDBJ whole genome shotgun (WGS) entry which is preliminary data.</text>
</comment>